<comment type="function">
    <text evidence="7">Catalyzes the methyl esterification of L-isoaspartyl residues in peptides and proteins that result from spontaneous decomposition of normal L-aspartyl and L-asparaginyl residues. It plays a role in the repair and/or degradation of damaged proteins.</text>
</comment>
<protein>
    <recommendedName>
        <fullName evidence="7">Protein-L-isoaspartate O-methyltransferase</fullName>
        <ecNumber evidence="7">2.1.1.77</ecNumber>
    </recommendedName>
    <alternativeName>
        <fullName evidence="7">L-isoaspartyl protein carboxyl methyltransferase</fullName>
    </alternativeName>
    <alternativeName>
        <fullName evidence="7">Protein L-isoaspartyl methyltransferase</fullName>
    </alternativeName>
    <alternativeName>
        <fullName evidence="7">Protein-beta-aspartate methyltransferase</fullName>
        <shortName evidence="7">PIMT</shortName>
    </alternativeName>
</protein>
<keyword evidence="4 7" id="KW-0489">Methyltransferase</keyword>
<proteinExistence type="inferred from homology"/>
<dbReference type="Gene3D" id="3.40.50.150">
    <property type="entry name" value="Vaccinia Virus protein VP39"/>
    <property type="match status" value="1"/>
</dbReference>
<comment type="similarity">
    <text evidence="2 7">Belongs to the methyltransferase superfamily. L-isoaspartyl/D-aspartyl protein methyltransferase family.</text>
</comment>
<dbReference type="Proteomes" id="UP000245754">
    <property type="component" value="Unassembled WGS sequence"/>
</dbReference>
<comment type="caution">
    <text evidence="8">The sequence shown here is derived from an EMBL/GenBank/DDBJ whole genome shotgun (WGS) entry which is preliminary data.</text>
</comment>
<reference evidence="8 9" key="1">
    <citation type="submission" date="2018-05" db="EMBL/GenBank/DDBJ databases">
        <title>Genomic Encyclopedia of Type Strains, Phase IV (KMG-V): Genome sequencing to study the core and pangenomes of soil and plant-associated prokaryotes.</title>
        <authorList>
            <person name="Whitman W."/>
        </authorList>
    </citation>
    <scope>NUCLEOTIDE SEQUENCE [LARGE SCALE GENOMIC DNA]</scope>
    <source>
        <strain evidence="8 9">SLV-132</strain>
    </source>
</reference>
<feature type="active site" evidence="7">
    <location>
        <position position="62"/>
    </location>
</feature>
<dbReference type="AlphaFoldDB" id="A0A316EWE2"/>
<dbReference type="GO" id="GO:0032259">
    <property type="term" value="P:methylation"/>
    <property type="evidence" value="ECO:0007669"/>
    <property type="project" value="UniProtKB-KW"/>
</dbReference>
<dbReference type="GO" id="GO:0004719">
    <property type="term" value="F:protein-L-isoaspartate (D-aspartate) O-methyltransferase activity"/>
    <property type="evidence" value="ECO:0007669"/>
    <property type="project" value="UniProtKB-UniRule"/>
</dbReference>
<evidence type="ECO:0000313" key="8">
    <source>
        <dbReference type="EMBL" id="PWK35488.1"/>
    </source>
</evidence>
<dbReference type="InterPro" id="IPR029063">
    <property type="entry name" value="SAM-dependent_MTases_sf"/>
</dbReference>
<dbReference type="PANTHER" id="PTHR11579:SF0">
    <property type="entry name" value="PROTEIN-L-ISOASPARTATE(D-ASPARTATE) O-METHYLTRANSFERASE"/>
    <property type="match status" value="1"/>
</dbReference>
<accession>A0A316EWE2</accession>
<evidence type="ECO:0000256" key="4">
    <source>
        <dbReference type="ARBA" id="ARBA00022603"/>
    </source>
</evidence>
<dbReference type="GO" id="GO:0005737">
    <property type="term" value="C:cytoplasm"/>
    <property type="evidence" value="ECO:0007669"/>
    <property type="project" value="UniProtKB-SubCell"/>
</dbReference>
<keyword evidence="6 7" id="KW-0949">S-adenosyl-L-methionine</keyword>
<evidence type="ECO:0000256" key="7">
    <source>
        <dbReference type="HAMAP-Rule" id="MF_00090"/>
    </source>
</evidence>
<organism evidence="8 9">
    <name type="scientific">Cupriavidus plantarum</name>
    <dbReference type="NCBI Taxonomy" id="942865"/>
    <lineage>
        <taxon>Bacteria</taxon>
        <taxon>Pseudomonadati</taxon>
        <taxon>Pseudomonadota</taxon>
        <taxon>Betaproteobacteria</taxon>
        <taxon>Burkholderiales</taxon>
        <taxon>Burkholderiaceae</taxon>
        <taxon>Cupriavidus</taxon>
    </lineage>
</organism>
<sequence>MSTLDERRGRMVEWQLERRGIRDAAVLRAMNEVPRERFVAAELLDSAYDDAPLRIGAGQTISQPYIVARMIEALRLTPRSRVLEIGAGSGYAAAVMARIAAHVTTLERHPRLADTARDCLRSLAVANVAVHAADGTLGWPDDAPYDAIVAAAGGPRVPDAWLEQLAPHGTLVMPLGDTLTRQELVRLTRDDGGGLRRDNLGAVVFVPLVGAQGWRAGADSEGVS</sequence>
<dbReference type="NCBIfam" id="TIGR00080">
    <property type="entry name" value="pimt"/>
    <property type="match status" value="1"/>
</dbReference>
<evidence type="ECO:0000256" key="3">
    <source>
        <dbReference type="ARBA" id="ARBA00022490"/>
    </source>
</evidence>
<gene>
    <name evidence="7" type="primary">pcm</name>
    <name evidence="8" type="ORF">C7419_102766</name>
</gene>
<evidence type="ECO:0000313" key="9">
    <source>
        <dbReference type="Proteomes" id="UP000245754"/>
    </source>
</evidence>
<dbReference type="Pfam" id="PF01135">
    <property type="entry name" value="PCMT"/>
    <property type="match status" value="1"/>
</dbReference>
<dbReference type="GO" id="GO:0030091">
    <property type="term" value="P:protein repair"/>
    <property type="evidence" value="ECO:0007669"/>
    <property type="project" value="UniProtKB-UniRule"/>
</dbReference>
<keyword evidence="5 7" id="KW-0808">Transferase</keyword>
<comment type="catalytic activity">
    <reaction evidence="7">
        <text>[protein]-L-isoaspartate + S-adenosyl-L-methionine = [protein]-L-isoaspartate alpha-methyl ester + S-adenosyl-L-homocysteine</text>
        <dbReference type="Rhea" id="RHEA:12705"/>
        <dbReference type="Rhea" id="RHEA-COMP:12143"/>
        <dbReference type="Rhea" id="RHEA-COMP:12144"/>
        <dbReference type="ChEBI" id="CHEBI:57856"/>
        <dbReference type="ChEBI" id="CHEBI:59789"/>
        <dbReference type="ChEBI" id="CHEBI:90596"/>
        <dbReference type="ChEBI" id="CHEBI:90598"/>
        <dbReference type="EC" id="2.1.1.77"/>
    </reaction>
</comment>
<dbReference type="SUPFAM" id="SSF53335">
    <property type="entry name" value="S-adenosyl-L-methionine-dependent methyltransferases"/>
    <property type="match status" value="1"/>
</dbReference>
<dbReference type="NCBIfam" id="NF001453">
    <property type="entry name" value="PRK00312.1"/>
    <property type="match status" value="1"/>
</dbReference>
<evidence type="ECO:0000256" key="6">
    <source>
        <dbReference type="ARBA" id="ARBA00022691"/>
    </source>
</evidence>
<comment type="subcellular location">
    <subcellularLocation>
        <location evidence="1 7">Cytoplasm</location>
    </subcellularLocation>
</comment>
<dbReference type="PROSITE" id="PS01279">
    <property type="entry name" value="PCMT"/>
    <property type="match status" value="1"/>
</dbReference>
<keyword evidence="3 7" id="KW-0963">Cytoplasm</keyword>
<keyword evidence="9" id="KW-1185">Reference proteome</keyword>
<dbReference type="CDD" id="cd02440">
    <property type="entry name" value="AdoMet_MTases"/>
    <property type="match status" value="1"/>
</dbReference>
<evidence type="ECO:0000256" key="1">
    <source>
        <dbReference type="ARBA" id="ARBA00004496"/>
    </source>
</evidence>
<dbReference type="InterPro" id="IPR000682">
    <property type="entry name" value="PCMT"/>
</dbReference>
<evidence type="ECO:0000256" key="2">
    <source>
        <dbReference type="ARBA" id="ARBA00005369"/>
    </source>
</evidence>
<dbReference type="EC" id="2.1.1.77" evidence="7"/>
<dbReference type="EMBL" id="QGGT01000002">
    <property type="protein sequence ID" value="PWK35488.1"/>
    <property type="molecule type" value="Genomic_DNA"/>
</dbReference>
<dbReference type="RefSeq" id="WP_181366172.1">
    <property type="nucleotide sequence ID" value="NZ_QGGT01000002.1"/>
</dbReference>
<dbReference type="PANTHER" id="PTHR11579">
    <property type="entry name" value="PROTEIN-L-ISOASPARTATE O-METHYLTRANSFERASE"/>
    <property type="match status" value="1"/>
</dbReference>
<name>A0A316EWE2_9BURK</name>
<dbReference type="HAMAP" id="MF_00090">
    <property type="entry name" value="PIMT"/>
    <property type="match status" value="1"/>
</dbReference>
<dbReference type="FunFam" id="3.40.50.150:FF:000010">
    <property type="entry name" value="Protein-L-isoaspartate O-methyltransferase"/>
    <property type="match status" value="1"/>
</dbReference>
<evidence type="ECO:0000256" key="5">
    <source>
        <dbReference type="ARBA" id="ARBA00022679"/>
    </source>
</evidence>